<gene>
    <name evidence="1" type="ORF">E4U57_005756</name>
</gene>
<dbReference type="Proteomes" id="UP000742024">
    <property type="component" value="Unassembled WGS sequence"/>
</dbReference>
<keyword evidence="2" id="KW-1185">Reference proteome</keyword>
<accession>A0ABQ7P4V7</accession>
<name>A0ABQ7P4V7_9HYPO</name>
<dbReference type="EMBL" id="SRPR01000464">
    <property type="protein sequence ID" value="KAG5952900.1"/>
    <property type="molecule type" value="Genomic_DNA"/>
</dbReference>
<sequence length="113" mass="12146">MPFQLNTATSSGEAFVRLVQLRSPVAQSAPLPHRRPTLKHIGVMPIAGRRKIPCLSGPPGPYVYCPARQLAAHYHPTPHNIKHPIQDGILEFAKPVIAISLGGGTNAKDGTSR</sequence>
<proteinExistence type="predicted"/>
<evidence type="ECO:0000313" key="1">
    <source>
        <dbReference type="EMBL" id="KAG5952900.1"/>
    </source>
</evidence>
<protein>
    <submittedName>
        <fullName evidence="1">Uncharacterized protein</fullName>
    </submittedName>
</protein>
<evidence type="ECO:0000313" key="2">
    <source>
        <dbReference type="Proteomes" id="UP000742024"/>
    </source>
</evidence>
<feature type="non-terminal residue" evidence="1">
    <location>
        <position position="113"/>
    </location>
</feature>
<organism evidence="1 2">
    <name type="scientific">Claviceps arundinis</name>
    <dbReference type="NCBI Taxonomy" id="1623583"/>
    <lineage>
        <taxon>Eukaryota</taxon>
        <taxon>Fungi</taxon>
        <taxon>Dikarya</taxon>
        <taxon>Ascomycota</taxon>
        <taxon>Pezizomycotina</taxon>
        <taxon>Sordariomycetes</taxon>
        <taxon>Hypocreomycetidae</taxon>
        <taxon>Hypocreales</taxon>
        <taxon>Clavicipitaceae</taxon>
        <taxon>Claviceps</taxon>
    </lineage>
</organism>
<comment type="caution">
    <text evidence="1">The sequence shown here is derived from an EMBL/GenBank/DDBJ whole genome shotgun (WGS) entry which is preliminary data.</text>
</comment>
<reference evidence="1 2" key="1">
    <citation type="journal article" date="2020" name="bioRxiv">
        <title>Whole genome comparisons of ergot fungi reveals the divergence and evolution of species within the genus Claviceps are the result of varying mechanisms driving genome evolution and host range expansion.</title>
        <authorList>
            <person name="Wyka S.A."/>
            <person name="Mondo S.J."/>
            <person name="Liu M."/>
            <person name="Dettman J."/>
            <person name="Nalam V."/>
            <person name="Broders K.D."/>
        </authorList>
    </citation>
    <scope>NUCLEOTIDE SEQUENCE [LARGE SCALE GENOMIC DNA]</scope>
    <source>
        <strain evidence="1 2">LM583</strain>
    </source>
</reference>